<accession>A0AA39C972</accession>
<proteinExistence type="predicted"/>
<reference evidence="2" key="1">
    <citation type="journal article" date="2023" name="bioRxiv">
        <title>Scaffold-level genome assemblies of two parasitoid biocontrol wasps reveal the parthenogenesis mechanism and an associated novel virus.</title>
        <authorList>
            <person name="Inwood S."/>
            <person name="Skelly J."/>
            <person name="Guhlin J."/>
            <person name="Harrop T."/>
            <person name="Goldson S."/>
            <person name="Dearden P."/>
        </authorList>
    </citation>
    <scope>NUCLEOTIDE SEQUENCE</scope>
    <source>
        <strain evidence="2">Irish</strain>
        <tissue evidence="2">Whole body</tissue>
    </source>
</reference>
<sequence>MSDNDNEEFEMNENPDEIENNALQEELKQMANQLETFKYYFKQIHGTDDLSQLPLEQMIMISQPNSSISSQHQRKLQNQRQIDVASSQQNQEQIDIASSKILHSSANKKISTHHTR</sequence>
<evidence type="ECO:0000256" key="1">
    <source>
        <dbReference type="SAM" id="MobiDB-lite"/>
    </source>
</evidence>
<dbReference type="AlphaFoldDB" id="A0AA39C972"/>
<feature type="compositionally biased region" description="Polar residues" evidence="1">
    <location>
        <begin position="78"/>
        <end position="93"/>
    </location>
</feature>
<evidence type="ECO:0000313" key="2">
    <source>
        <dbReference type="EMBL" id="KAK0160237.1"/>
    </source>
</evidence>
<dbReference type="EMBL" id="JAQQBS010001423">
    <property type="protein sequence ID" value="KAK0160237.1"/>
    <property type="molecule type" value="Genomic_DNA"/>
</dbReference>
<gene>
    <name evidence="2" type="ORF">PV328_007665</name>
</gene>
<comment type="caution">
    <text evidence="2">The sequence shown here is derived from an EMBL/GenBank/DDBJ whole genome shotgun (WGS) entry which is preliminary data.</text>
</comment>
<dbReference type="Proteomes" id="UP001168990">
    <property type="component" value="Unassembled WGS sequence"/>
</dbReference>
<keyword evidence="3" id="KW-1185">Reference proteome</keyword>
<evidence type="ECO:0000313" key="3">
    <source>
        <dbReference type="Proteomes" id="UP001168990"/>
    </source>
</evidence>
<organism evidence="2 3">
    <name type="scientific">Microctonus aethiopoides</name>
    <dbReference type="NCBI Taxonomy" id="144406"/>
    <lineage>
        <taxon>Eukaryota</taxon>
        <taxon>Metazoa</taxon>
        <taxon>Ecdysozoa</taxon>
        <taxon>Arthropoda</taxon>
        <taxon>Hexapoda</taxon>
        <taxon>Insecta</taxon>
        <taxon>Pterygota</taxon>
        <taxon>Neoptera</taxon>
        <taxon>Endopterygota</taxon>
        <taxon>Hymenoptera</taxon>
        <taxon>Apocrita</taxon>
        <taxon>Ichneumonoidea</taxon>
        <taxon>Braconidae</taxon>
        <taxon>Euphorinae</taxon>
        <taxon>Microctonus</taxon>
    </lineage>
</organism>
<feature type="region of interest" description="Disordered" evidence="1">
    <location>
        <begin position="64"/>
        <end position="116"/>
    </location>
</feature>
<name>A0AA39C972_9HYME</name>
<protein>
    <submittedName>
        <fullName evidence="2">Uncharacterized protein</fullName>
    </submittedName>
</protein>
<reference evidence="2" key="2">
    <citation type="submission" date="2023-03" db="EMBL/GenBank/DDBJ databases">
        <authorList>
            <person name="Inwood S.N."/>
            <person name="Skelly J.G."/>
            <person name="Guhlin J."/>
            <person name="Harrop T.W.R."/>
            <person name="Goldson S.G."/>
            <person name="Dearden P.K."/>
        </authorList>
    </citation>
    <scope>NUCLEOTIDE SEQUENCE</scope>
    <source>
        <strain evidence="2">Irish</strain>
        <tissue evidence="2">Whole body</tissue>
    </source>
</reference>